<evidence type="ECO:0000313" key="5">
    <source>
        <dbReference type="Proteomes" id="UP001596174"/>
    </source>
</evidence>
<dbReference type="SUPFAM" id="SSF55781">
    <property type="entry name" value="GAF domain-like"/>
    <property type="match status" value="1"/>
</dbReference>
<dbReference type="SMART" id="SM00331">
    <property type="entry name" value="PP2C_SIG"/>
    <property type="match status" value="1"/>
</dbReference>
<dbReference type="Gene3D" id="3.30.565.10">
    <property type="entry name" value="Histidine kinase-like ATPase, C-terminal domain"/>
    <property type="match status" value="1"/>
</dbReference>
<dbReference type="InterPro" id="IPR036457">
    <property type="entry name" value="PPM-type-like_dom_sf"/>
</dbReference>
<dbReference type="PROSITE" id="PS50112">
    <property type="entry name" value="PAS"/>
    <property type="match status" value="1"/>
</dbReference>
<evidence type="ECO:0000256" key="1">
    <source>
        <dbReference type="ARBA" id="ARBA00022801"/>
    </source>
</evidence>
<dbReference type="InterPro" id="IPR036890">
    <property type="entry name" value="HATPase_C_sf"/>
</dbReference>
<dbReference type="Pfam" id="PF08448">
    <property type="entry name" value="PAS_4"/>
    <property type="match status" value="1"/>
</dbReference>
<feature type="domain" description="PAS" evidence="3">
    <location>
        <begin position="46"/>
        <end position="93"/>
    </location>
</feature>
<comment type="caution">
    <text evidence="4">The sequence shown here is derived from an EMBL/GenBank/DDBJ whole genome shotgun (WGS) entry which is preliminary data.</text>
</comment>
<dbReference type="InterPro" id="IPR001932">
    <property type="entry name" value="PPM-type_phosphatase-like_dom"/>
</dbReference>
<dbReference type="NCBIfam" id="TIGR00229">
    <property type="entry name" value="sensory_box"/>
    <property type="match status" value="1"/>
</dbReference>
<dbReference type="Gene3D" id="3.60.40.10">
    <property type="entry name" value="PPM-type phosphatase domain"/>
    <property type="match status" value="1"/>
</dbReference>
<sequence length="801" mass="86801">MKAHPTPGRPPAPGPAAPPDPAGRLDQARAAVPVGAWDWDIRTGRLLWDTAMHRLVGTSPDTFDERIETWRTLIHPEDLPVVLAQADEALREGGAYHVRHRVRRPDGTVVVVEVQGLVRCTDGEPAHMVGRLWRTDASLAVDAAAHALRHMSDGFLAVDAQWRILYANALAEQLLGTAEPVVGRSLWDFDAARDSRLQEHCRRVVEEQTAAGLDLQHPDGRWFHLRLIPTPDGLTLYLADITERRQREQERAAARQAAAQRARLIAELTAALSEALTSGDVAAAAAEHVMPLFGATGFVIWALEGERSQPVGAVGYPRAFVDHVTAHPRPATSDPLALGMRDRIPRFISSPAEMRARYPHATEIAALGGKQAWAFLPLLVSGRLSGICIVSFDEPRDLDADERTLLQVLSGLIAQALERARMYDAEHSRAQALQRGLLPTALPESPAVRTAARYLPASQGLLGGDWYDVIPLSADRVALVIGDVMGHGLPEAATMGRLRTAVHTLAGLELPVEELLFRLNRIVSELGDDFYATCLYALYDPSTGVCTFADAGHPPPAVVHPDGAVHFAEKATNPPLGAAGAPFTTVDLEIPEGSLLVLYTDGLVESTGRDMDTGLAELAQALSASCKPADMAPHGAGDDAEQLERCCDTVVSALLPVQQGTQDDAALLVARTRRLGPQNMASWLLADDARSAGEARRHVEHQLAAWELDELTLTTQLLVSELVGNVVRHAQGPARLRLLRSWTLICEVSDCSLTTPQVRHARETDEGGRGLQLVAALAQRWGVRYTPDGKCIWTEQSLPAR</sequence>
<gene>
    <name evidence="4" type="ORF">ACFP3V_18605</name>
</gene>
<dbReference type="InterPro" id="IPR029016">
    <property type="entry name" value="GAF-like_dom_sf"/>
</dbReference>
<dbReference type="SMART" id="SM00091">
    <property type="entry name" value="PAS"/>
    <property type="match status" value="2"/>
</dbReference>
<dbReference type="InterPro" id="IPR013655">
    <property type="entry name" value="PAS_fold_3"/>
</dbReference>
<dbReference type="Proteomes" id="UP001596174">
    <property type="component" value="Unassembled WGS sequence"/>
</dbReference>
<dbReference type="RefSeq" id="WP_380584828.1">
    <property type="nucleotide sequence ID" value="NZ_JBHSQJ010000075.1"/>
</dbReference>
<dbReference type="Gene3D" id="3.30.450.40">
    <property type="match status" value="1"/>
</dbReference>
<dbReference type="EMBL" id="JBHSQJ010000075">
    <property type="protein sequence ID" value="MFC5909221.1"/>
    <property type="molecule type" value="Genomic_DNA"/>
</dbReference>
<dbReference type="PANTHER" id="PTHR43156:SF2">
    <property type="entry name" value="STAGE II SPORULATION PROTEIN E"/>
    <property type="match status" value="1"/>
</dbReference>
<dbReference type="InterPro" id="IPR003018">
    <property type="entry name" value="GAF"/>
</dbReference>
<dbReference type="InterPro" id="IPR013656">
    <property type="entry name" value="PAS_4"/>
</dbReference>
<dbReference type="SUPFAM" id="SSF81606">
    <property type="entry name" value="PP2C-like"/>
    <property type="match status" value="1"/>
</dbReference>
<dbReference type="Pfam" id="PF08447">
    <property type="entry name" value="PAS_3"/>
    <property type="match status" value="1"/>
</dbReference>
<dbReference type="InterPro" id="IPR035965">
    <property type="entry name" value="PAS-like_dom_sf"/>
</dbReference>
<reference evidence="5" key="1">
    <citation type="journal article" date="2019" name="Int. J. Syst. Evol. Microbiol.">
        <title>The Global Catalogue of Microorganisms (GCM) 10K type strain sequencing project: providing services to taxonomists for standard genome sequencing and annotation.</title>
        <authorList>
            <consortium name="The Broad Institute Genomics Platform"/>
            <consortium name="The Broad Institute Genome Sequencing Center for Infectious Disease"/>
            <person name="Wu L."/>
            <person name="Ma J."/>
        </authorList>
    </citation>
    <scope>NUCLEOTIDE SEQUENCE [LARGE SCALE GENOMIC DNA]</scope>
    <source>
        <strain evidence="5">JCM 4816</strain>
    </source>
</reference>
<dbReference type="InterPro" id="IPR052016">
    <property type="entry name" value="Bact_Sigma-Reg"/>
</dbReference>
<proteinExistence type="predicted"/>
<keyword evidence="5" id="KW-1185">Reference proteome</keyword>
<dbReference type="InterPro" id="IPR000014">
    <property type="entry name" value="PAS"/>
</dbReference>
<organism evidence="4 5">
    <name type="scientific">Streptacidiphilus monticola</name>
    <dbReference type="NCBI Taxonomy" id="2161674"/>
    <lineage>
        <taxon>Bacteria</taxon>
        <taxon>Bacillati</taxon>
        <taxon>Actinomycetota</taxon>
        <taxon>Actinomycetes</taxon>
        <taxon>Kitasatosporales</taxon>
        <taxon>Streptomycetaceae</taxon>
        <taxon>Streptacidiphilus</taxon>
    </lineage>
</organism>
<protein>
    <submittedName>
        <fullName evidence="4">SpoIIE family protein phosphatase</fullName>
    </submittedName>
</protein>
<dbReference type="InterPro" id="IPR003594">
    <property type="entry name" value="HATPase_dom"/>
</dbReference>
<dbReference type="CDD" id="cd16936">
    <property type="entry name" value="HATPase_RsbW-like"/>
    <property type="match status" value="1"/>
</dbReference>
<name>A0ABW1G5Z6_9ACTN</name>
<dbReference type="Gene3D" id="3.30.450.20">
    <property type="entry name" value="PAS domain"/>
    <property type="match status" value="2"/>
</dbReference>
<dbReference type="Pfam" id="PF13185">
    <property type="entry name" value="GAF_2"/>
    <property type="match status" value="1"/>
</dbReference>
<feature type="compositionally biased region" description="Pro residues" evidence="2">
    <location>
        <begin position="7"/>
        <end position="21"/>
    </location>
</feature>
<feature type="region of interest" description="Disordered" evidence="2">
    <location>
        <begin position="1"/>
        <end position="24"/>
    </location>
</feature>
<accession>A0ABW1G5Z6</accession>
<evidence type="ECO:0000313" key="4">
    <source>
        <dbReference type="EMBL" id="MFC5909221.1"/>
    </source>
</evidence>
<evidence type="ECO:0000259" key="3">
    <source>
        <dbReference type="PROSITE" id="PS50112"/>
    </source>
</evidence>
<evidence type="ECO:0000256" key="2">
    <source>
        <dbReference type="SAM" id="MobiDB-lite"/>
    </source>
</evidence>
<dbReference type="Pfam" id="PF13581">
    <property type="entry name" value="HATPase_c_2"/>
    <property type="match status" value="1"/>
</dbReference>
<dbReference type="Pfam" id="PF07228">
    <property type="entry name" value="SpoIIE"/>
    <property type="match status" value="1"/>
</dbReference>
<dbReference type="CDD" id="cd00130">
    <property type="entry name" value="PAS"/>
    <property type="match status" value="2"/>
</dbReference>
<dbReference type="SUPFAM" id="SSF55785">
    <property type="entry name" value="PYP-like sensor domain (PAS domain)"/>
    <property type="match status" value="2"/>
</dbReference>
<dbReference type="PANTHER" id="PTHR43156">
    <property type="entry name" value="STAGE II SPORULATION PROTEIN E-RELATED"/>
    <property type="match status" value="1"/>
</dbReference>
<keyword evidence="1" id="KW-0378">Hydrolase</keyword>